<feature type="domain" description="CHY-type" evidence="6">
    <location>
        <begin position="8"/>
        <end position="75"/>
    </location>
</feature>
<evidence type="ECO:0000256" key="2">
    <source>
        <dbReference type="ARBA" id="ARBA00022771"/>
    </source>
</evidence>
<dbReference type="Proteomes" id="UP001239994">
    <property type="component" value="Unassembled WGS sequence"/>
</dbReference>
<dbReference type="GO" id="GO:0016567">
    <property type="term" value="P:protein ubiquitination"/>
    <property type="evidence" value="ECO:0007669"/>
    <property type="project" value="TreeGrafter"/>
</dbReference>
<gene>
    <name evidence="8" type="ORF">P4O66_005432</name>
</gene>
<dbReference type="InterPro" id="IPR039512">
    <property type="entry name" value="RCHY1_zinc-ribbon"/>
</dbReference>
<evidence type="ECO:0000313" key="8">
    <source>
        <dbReference type="EMBL" id="KAK1806951.1"/>
    </source>
</evidence>
<dbReference type="Pfam" id="PF05495">
    <property type="entry name" value="zf-CHY"/>
    <property type="match status" value="1"/>
</dbReference>
<feature type="domain" description="CTCHY-type" evidence="7">
    <location>
        <begin position="77"/>
        <end position="139"/>
    </location>
</feature>
<dbReference type="PROSITE" id="PS51266">
    <property type="entry name" value="ZF_CHY"/>
    <property type="match status" value="1"/>
</dbReference>
<dbReference type="Pfam" id="PF14599">
    <property type="entry name" value="zinc_ribbon_6"/>
    <property type="match status" value="1"/>
</dbReference>
<dbReference type="GO" id="GO:0008270">
    <property type="term" value="F:zinc ion binding"/>
    <property type="evidence" value="ECO:0007669"/>
    <property type="project" value="UniProtKB-KW"/>
</dbReference>
<keyword evidence="9" id="KW-1185">Reference proteome</keyword>
<dbReference type="PANTHER" id="PTHR21319">
    <property type="entry name" value="RING FINGER AND CHY ZINC FINGER DOMAIN-CONTAINING PROTEIN 1"/>
    <property type="match status" value="1"/>
</dbReference>
<protein>
    <recommendedName>
        <fullName evidence="10">CHY-type domain-containing protein</fullName>
    </recommendedName>
</protein>
<feature type="compositionally biased region" description="Acidic residues" evidence="5">
    <location>
        <begin position="312"/>
        <end position="321"/>
    </location>
</feature>
<dbReference type="InterPro" id="IPR037275">
    <property type="entry name" value="Znf_CTCHY_sf"/>
</dbReference>
<evidence type="ECO:0000256" key="4">
    <source>
        <dbReference type="PROSITE-ProRule" id="PRU00601"/>
    </source>
</evidence>
<evidence type="ECO:0000259" key="7">
    <source>
        <dbReference type="PROSITE" id="PS51270"/>
    </source>
</evidence>
<organism evidence="8 9">
    <name type="scientific">Electrophorus voltai</name>
    <dbReference type="NCBI Taxonomy" id="2609070"/>
    <lineage>
        <taxon>Eukaryota</taxon>
        <taxon>Metazoa</taxon>
        <taxon>Chordata</taxon>
        <taxon>Craniata</taxon>
        <taxon>Vertebrata</taxon>
        <taxon>Euteleostomi</taxon>
        <taxon>Actinopterygii</taxon>
        <taxon>Neopterygii</taxon>
        <taxon>Teleostei</taxon>
        <taxon>Ostariophysi</taxon>
        <taxon>Gymnotiformes</taxon>
        <taxon>Gymnotoidei</taxon>
        <taxon>Gymnotidae</taxon>
        <taxon>Electrophorus</taxon>
    </lineage>
</organism>
<reference evidence="8" key="1">
    <citation type="submission" date="2023-03" db="EMBL/GenBank/DDBJ databases">
        <title>Electrophorus voltai genome.</title>
        <authorList>
            <person name="Bian C."/>
        </authorList>
    </citation>
    <scope>NUCLEOTIDE SEQUENCE</scope>
    <source>
        <strain evidence="8">CB-2022</strain>
        <tissue evidence="8">Muscle</tissue>
    </source>
</reference>
<dbReference type="InterPro" id="IPR037274">
    <property type="entry name" value="Znf_CHY_sf"/>
</dbReference>
<feature type="non-terminal residue" evidence="8">
    <location>
        <position position="321"/>
    </location>
</feature>
<dbReference type="InterPro" id="IPR008913">
    <property type="entry name" value="Znf_CHY"/>
</dbReference>
<keyword evidence="2 4" id="KW-0863">Zinc-finger</keyword>
<evidence type="ECO:0000259" key="6">
    <source>
        <dbReference type="PROSITE" id="PS51266"/>
    </source>
</evidence>
<feature type="compositionally biased region" description="Pro residues" evidence="5">
    <location>
        <begin position="294"/>
        <end position="303"/>
    </location>
</feature>
<keyword evidence="3" id="KW-0862">Zinc</keyword>
<evidence type="ECO:0000313" key="9">
    <source>
        <dbReference type="Proteomes" id="UP001239994"/>
    </source>
</evidence>
<evidence type="ECO:0000256" key="5">
    <source>
        <dbReference type="SAM" id="MobiDB-lite"/>
    </source>
</evidence>
<sequence>LGNVELNMAATTTGCEHYVRHCLLKAPCCGKFYVCRLCHDAEENHKMDRFEVKEVKCAVCNAVQESQHACVACGATFGEYYCDICHLFDKDKAQYHCQPCGICRIGPKEKYFHCLKCNLCLASDLQGNHKPGMWNVSHAVCGECVPTELSRLYGGHPHVQDRSTCPAMWPPTAQVRANCTIHRAPYEHYCCSQTDVLRAFILLVSRTCFEDMCKRGAYRCPLCMQSVGNMEEFWEMRDIEISQTPMPLEYQHTTVKILCNDCQAHCVVRFHVLGLKCSSCGSYNTVQEGGLISPPDPTPPSPQPHHHHEPQEPGESEADTQ</sequence>
<dbReference type="SUPFAM" id="SSF161245">
    <property type="entry name" value="Zinc hairpin stack"/>
    <property type="match status" value="1"/>
</dbReference>
<accession>A0AAD8ZYG6</accession>
<dbReference type="AlphaFoldDB" id="A0AAD8ZYG6"/>
<proteinExistence type="predicted"/>
<dbReference type="GO" id="GO:0006511">
    <property type="term" value="P:ubiquitin-dependent protein catabolic process"/>
    <property type="evidence" value="ECO:0007669"/>
    <property type="project" value="TreeGrafter"/>
</dbReference>
<dbReference type="GO" id="GO:0005634">
    <property type="term" value="C:nucleus"/>
    <property type="evidence" value="ECO:0007669"/>
    <property type="project" value="TreeGrafter"/>
</dbReference>
<keyword evidence="1" id="KW-0479">Metal-binding</keyword>
<dbReference type="PANTHER" id="PTHR21319:SF53">
    <property type="entry name" value="RING FINGER AND CHY ZINC FINGER DOMAIN-CONTAINING PROTEIN 1"/>
    <property type="match status" value="1"/>
</dbReference>
<dbReference type="GO" id="GO:0061630">
    <property type="term" value="F:ubiquitin protein ligase activity"/>
    <property type="evidence" value="ECO:0007669"/>
    <property type="project" value="TreeGrafter"/>
</dbReference>
<name>A0AAD8ZYG6_9TELE</name>
<dbReference type="Gene3D" id="2.20.28.10">
    <property type="match status" value="1"/>
</dbReference>
<evidence type="ECO:0000256" key="1">
    <source>
        <dbReference type="ARBA" id="ARBA00022723"/>
    </source>
</evidence>
<dbReference type="PROSITE" id="PS51270">
    <property type="entry name" value="ZF_CTCHY"/>
    <property type="match status" value="1"/>
</dbReference>
<dbReference type="InterPro" id="IPR017921">
    <property type="entry name" value="Znf_CTCHY"/>
</dbReference>
<comment type="caution">
    <text evidence="8">The sequence shown here is derived from an EMBL/GenBank/DDBJ whole genome shotgun (WGS) entry which is preliminary data.</text>
</comment>
<evidence type="ECO:0000256" key="3">
    <source>
        <dbReference type="ARBA" id="ARBA00022833"/>
    </source>
</evidence>
<feature type="region of interest" description="Disordered" evidence="5">
    <location>
        <begin position="289"/>
        <end position="321"/>
    </location>
</feature>
<evidence type="ECO:0008006" key="10">
    <source>
        <dbReference type="Google" id="ProtNLM"/>
    </source>
</evidence>
<dbReference type="SUPFAM" id="SSF161219">
    <property type="entry name" value="CHY zinc finger-like"/>
    <property type="match status" value="1"/>
</dbReference>
<dbReference type="EMBL" id="JAROKS010000001">
    <property type="protein sequence ID" value="KAK1806951.1"/>
    <property type="molecule type" value="Genomic_DNA"/>
</dbReference>